<proteinExistence type="predicted"/>
<dbReference type="RefSeq" id="WP_119060254.1">
    <property type="nucleotide sequence ID" value="NZ_QXDF01000001.1"/>
</dbReference>
<dbReference type="EMBL" id="QXDF01000001">
    <property type="protein sequence ID" value="RIA55337.1"/>
    <property type="molecule type" value="Genomic_DNA"/>
</dbReference>
<feature type="coiled-coil region" evidence="1">
    <location>
        <begin position="158"/>
        <end position="192"/>
    </location>
</feature>
<feature type="compositionally biased region" description="Basic and acidic residues" evidence="2">
    <location>
        <begin position="72"/>
        <end position="83"/>
    </location>
</feature>
<keyword evidence="3" id="KW-0472">Membrane</keyword>
<name>A0A397Q738_9HYPH</name>
<evidence type="ECO:0000313" key="5">
    <source>
        <dbReference type="Proteomes" id="UP000266273"/>
    </source>
</evidence>
<feature type="region of interest" description="Disordered" evidence="2">
    <location>
        <begin position="333"/>
        <end position="379"/>
    </location>
</feature>
<gene>
    <name evidence="4" type="ORF">BXY53_0398</name>
</gene>
<keyword evidence="5" id="KW-1185">Reference proteome</keyword>
<organism evidence="4 5">
    <name type="scientific">Dichotomicrobium thermohalophilum</name>
    <dbReference type="NCBI Taxonomy" id="933063"/>
    <lineage>
        <taxon>Bacteria</taxon>
        <taxon>Pseudomonadati</taxon>
        <taxon>Pseudomonadota</taxon>
        <taxon>Alphaproteobacteria</taxon>
        <taxon>Hyphomicrobiales</taxon>
        <taxon>Hyphomicrobiaceae</taxon>
        <taxon>Dichotomicrobium</taxon>
    </lineage>
</organism>
<feature type="compositionally biased region" description="Basic and acidic residues" evidence="2">
    <location>
        <begin position="430"/>
        <end position="444"/>
    </location>
</feature>
<dbReference type="Proteomes" id="UP000266273">
    <property type="component" value="Unassembled WGS sequence"/>
</dbReference>
<sequence>MSTSHPHIGATPEADAAEGRGAWHARAEAEDFPFTLRELRNHLDRLGYRAQTGQVGGEDVRDMQARVAAFRDSLEHRARRDPPEQDGSQNDEEHAARTRYYERRIQAALADMAAQLGDKSWADNAPPGLDVASRAWLDQRFAALRGQLEEALTQQTPSASADAALEDARERLNAMERKLADSVERQQQANDKILSMVDARIREAIAPDDGPRLETLDTRLQSLQHGFDRAMSELESMKKGTQRLAIRASATVARQTAKATAHHVAKAVREAAPEHRFARLEEGLNGCMDETRTLRHEAGVIQQTLEDGLEDLRGRINELTLITRKVLTPQPAAAGEAAGASGWSAPLPEKRSPSPQRRSGHVSRPRLSEQTTRSAPARSGSSLISRLGLAVVVALLIAASFAMLYAQLSGGGWRLPAITDRQQAPTSTSKADKKEPTPARNETEGRVILPGIILAGDGSQQV</sequence>
<reference evidence="4 5" key="1">
    <citation type="submission" date="2018-08" db="EMBL/GenBank/DDBJ databases">
        <title>Genomic Encyclopedia of Archaeal and Bacterial Type Strains, Phase II (KMG-II): from individual species to whole genera.</title>
        <authorList>
            <person name="Goeker M."/>
        </authorList>
    </citation>
    <scope>NUCLEOTIDE SEQUENCE [LARGE SCALE GENOMIC DNA]</scope>
    <source>
        <strain evidence="4 5">DSM 5002</strain>
    </source>
</reference>
<feature type="compositionally biased region" description="Low complexity" evidence="2">
    <location>
        <begin position="333"/>
        <end position="345"/>
    </location>
</feature>
<feature type="region of interest" description="Disordered" evidence="2">
    <location>
        <begin position="1"/>
        <end position="23"/>
    </location>
</feature>
<keyword evidence="1" id="KW-0175">Coiled coil</keyword>
<keyword evidence="3" id="KW-0812">Transmembrane</keyword>
<evidence type="ECO:0000256" key="3">
    <source>
        <dbReference type="SAM" id="Phobius"/>
    </source>
</evidence>
<keyword evidence="3" id="KW-1133">Transmembrane helix</keyword>
<evidence type="ECO:0000256" key="1">
    <source>
        <dbReference type="SAM" id="Coils"/>
    </source>
</evidence>
<comment type="caution">
    <text evidence="4">The sequence shown here is derived from an EMBL/GenBank/DDBJ whole genome shotgun (WGS) entry which is preliminary data.</text>
</comment>
<protein>
    <submittedName>
        <fullName evidence="4">Uncharacterized protein</fullName>
    </submittedName>
</protein>
<feature type="region of interest" description="Disordered" evidence="2">
    <location>
        <begin position="421"/>
        <end position="444"/>
    </location>
</feature>
<evidence type="ECO:0000313" key="4">
    <source>
        <dbReference type="EMBL" id="RIA55337.1"/>
    </source>
</evidence>
<accession>A0A397Q738</accession>
<feature type="region of interest" description="Disordered" evidence="2">
    <location>
        <begin position="72"/>
        <end position="95"/>
    </location>
</feature>
<evidence type="ECO:0000256" key="2">
    <source>
        <dbReference type="SAM" id="MobiDB-lite"/>
    </source>
</evidence>
<dbReference type="AlphaFoldDB" id="A0A397Q738"/>
<feature type="transmembrane region" description="Helical" evidence="3">
    <location>
        <begin position="383"/>
        <end position="406"/>
    </location>
</feature>